<dbReference type="Proteomes" id="UP000216885">
    <property type="component" value="Unassembled WGS sequence"/>
</dbReference>
<keyword evidence="2" id="KW-1185">Reference proteome</keyword>
<organism evidence="1 2">
    <name type="scientific">Bordetella genomosp. 4</name>
    <dbReference type="NCBI Taxonomy" id="463044"/>
    <lineage>
        <taxon>Bacteria</taxon>
        <taxon>Pseudomonadati</taxon>
        <taxon>Pseudomonadota</taxon>
        <taxon>Betaproteobacteria</taxon>
        <taxon>Burkholderiales</taxon>
        <taxon>Alcaligenaceae</taxon>
        <taxon>Bordetella</taxon>
    </lineage>
</organism>
<comment type="caution">
    <text evidence="1">The sequence shown here is derived from an EMBL/GenBank/DDBJ whole genome shotgun (WGS) entry which is preliminary data.</text>
</comment>
<reference evidence="1 2" key="1">
    <citation type="submission" date="2017-05" db="EMBL/GenBank/DDBJ databases">
        <title>Complete and WGS of Bordetella genogroups.</title>
        <authorList>
            <person name="Spilker T."/>
            <person name="LiPuma J."/>
        </authorList>
    </citation>
    <scope>NUCLEOTIDE SEQUENCE [LARGE SCALE GENOMIC DNA]</scope>
    <source>
        <strain evidence="1 2">AU9919</strain>
    </source>
</reference>
<dbReference type="OrthoDB" id="5801437at2"/>
<evidence type="ECO:0000313" key="2">
    <source>
        <dbReference type="Proteomes" id="UP000216885"/>
    </source>
</evidence>
<evidence type="ECO:0008006" key="3">
    <source>
        <dbReference type="Google" id="ProtNLM"/>
    </source>
</evidence>
<dbReference type="EMBL" id="NEVQ01000009">
    <property type="protein sequence ID" value="OZI58263.1"/>
    <property type="molecule type" value="Genomic_DNA"/>
</dbReference>
<dbReference type="InterPro" id="IPR009389">
    <property type="entry name" value="DUF1045"/>
</dbReference>
<dbReference type="Pfam" id="PF06299">
    <property type="entry name" value="DUF1045"/>
    <property type="match status" value="1"/>
</dbReference>
<dbReference type="AlphaFoldDB" id="A0A261UBN7"/>
<dbReference type="Gene3D" id="3.90.1140.10">
    <property type="entry name" value="Cyclic phosphodiesterase"/>
    <property type="match status" value="1"/>
</dbReference>
<accession>A0A261UBN7</accession>
<protein>
    <recommendedName>
        <fullName evidence="3">Phosphonate metabolism protein</fullName>
    </recommendedName>
</protein>
<sequence length="248" mass="27462">MIPAYRYALYLAPVGAWRDLGRTWLGRCEDTGALLPRANSVDSRVDEWTRAPRRYGLHATLKAPFRLRDGHSAAALDQAVRAFAAKQAPFGIPLRRESLRGFLAWCIDDKHALSRMNALASAAVADLDAFRAPPEPAELARRQPQRLSPAQREMLARWGYPYAFDTFTFHITLTGQLDDAAMREAQAQLDALENAALQCPMPVNAVSLYVEPEPGADFVVARHYGFDGTTRDGAGARFLTTQVDAQYA</sequence>
<dbReference type="PIRSF" id="PIRSF033328">
    <property type="entry name" value="Phest_Mll4975"/>
    <property type="match status" value="1"/>
</dbReference>
<gene>
    <name evidence="1" type="ORF">CAL20_06830</name>
</gene>
<evidence type="ECO:0000313" key="1">
    <source>
        <dbReference type="EMBL" id="OZI58263.1"/>
    </source>
</evidence>
<name>A0A261UBN7_9BORD</name>
<dbReference type="RefSeq" id="WP_094821514.1">
    <property type="nucleotide sequence ID" value="NZ_NEVO01000008.1"/>
</dbReference>
<proteinExistence type="predicted"/>